<dbReference type="InterPro" id="IPR050492">
    <property type="entry name" value="Bact_metal-bind_prot9"/>
</dbReference>
<dbReference type="InterPro" id="IPR006129">
    <property type="entry name" value="AdhesinB"/>
</dbReference>
<dbReference type="CDD" id="cd01017">
    <property type="entry name" value="AdcA"/>
    <property type="match status" value="1"/>
</dbReference>
<proteinExistence type="inferred from homology"/>
<dbReference type="PANTHER" id="PTHR42953">
    <property type="entry name" value="HIGH-AFFINITY ZINC UPTAKE SYSTEM PROTEIN ZNUA-RELATED"/>
    <property type="match status" value="1"/>
</dbReference>
<sequence length="323" mass="36098">MKDILKIASLLLLLVGISACGKQEAEKEDGKLEIVTSFYPMYDFTKNVAKDKANVSMLIDGGVESHDYEPSAKDMAKIQNADVFVYNSNEMETWVETVLDNIDTSKVKVIEASKGIELLKGNESHDEEDHDEHADEEEHEGHELDHGHSHAFDPHVWLDPLLVKKEVRTISDALIEIDSKNKDYYEKNTTEYLSKLDKLNDDYVAAFEGAKSRKFITQHTAFSYLANQYGLEQVAISGLSPDQEPTPKELKGIQDLVKKENINVIYTESSASEKIAKTIADATGAELAVLNPMESVSKKDRENGADYLSIMAENLEALKLSIK</sequence>
<comment type="similarity">
    <text evidence="1 4">Belongs to the bacterial solute-binding protein 9 family.</text>
</comment>
<dbReference type="InterPro" id="IPR006127">
    <property type="entry name" value="ZnuA-like"/>
</dbReference>
<reference evidence="7 8" key="1">
    <citation type="submission" date="2017-05" db="EMBL/GenBank/DDBJ databases">
        <title>Vagococcus spp. assemblies.</title>
        <authorList>
            <person name="Gulvik C.A."/>
        </authorList>
    </citation>
    <scope>NUCLEOTIDE SEQUENCE [LARGE SCALE GENOMIC DNA]</scope>
    <source>
        <strain evidence="7 8">NCFB 2497</strain>
    </source>
</reference>
<dbReference type="SUPFAM" id="SSF53807">
    <property type="entry name" value="Helical backbone' metal receptor"/>
    <property type="match status" value="1"/>
</dbReference>
<protein>
    <submittedName>
        <fullName evidence="7">Zinc ABC transporter substrate-binding protein</fullName>
    </submittedName>
</protein>
<comment type="caution">
    <text evidence="7">The sequence shown here is derived from an EMBL/GenBank/DDBJ whole genome shotgun (WGS) entry which is preliminary data.</text>
</comment>
<evidence type="ECO:0000256" key="5">
    <source>
        <dbReference type="SAM" id="MobiDB-lite"/>
    </source>
</evidence>
<accession>A0A369B370</accession>
<dbReference type="InterPro" id="IPR006128">
    <property type="entry name" value="Lipoprotein_PsaA-like"/>
</dbReference>
<evidence type="ECO:0000313" key="8">
    <source>
        <dbReference type="Proteomes" id="UP000288197"/>
    </source>
</evidence>
<dbReference type="Gene3D" id="3.40.50.1980">
    <property type="entry name" value="Nitrogenase molybdenum iron protein domain"/>
    <property type="match status" value="2"/>
</dbReference>
<evidence type="ECO:0000256" key="3">
    <source>
        <dbReference type="ARBA" id="ARBA00022729"/>
    </source>
</evidence>
<dbReference type="GO" id="GO:0007155">
    <property type="term" value="P:cell adhesion"/>
    <property type="evidence" value="ECO:0007669"/>
    <property type="project" value="InterPro"/>
</dbReference>
<evidence type="ECO:0000256" key="6">
    <source>
        <dbReference type="SAM" id="SignalP"/>
    </source>
</evidence>
<dbReference type="RefSeq" id="WP_114288553.1">
    <property type="nucleotide sequence ID" value="NZ_CP081459.1"/>
</dbReference>
<dbReference type="PRINTS" id="PR00691">
    <property type="entry name" value="ADHESINB"/>
</dbReference>
<evidence type="ECO:0000256" key="4">
    <source>
        <dbReference type="RuleBase" id="RU003512"/>
    </source>
</evidence>
<dbReference type="OrthoDB" id="9810636at2"/>
<gene>
    <name evidence="7" type="ORF">CBF32_02270</name>
</gene>
<keyword evidence="3 6" id="KW-0732">Signal</keyword>
<dbReference type="Proteomes" id="UP000288197">
    <property type="component" value="Unassembled WGS sequence"/>
</dbReference>
<evidence type="ECO:0000313" key="7">
    <source>
        <dbReference type="EMBL" id="RSU04221.1"/>
    </source>
</evidence>
<dbReference type="GeneID" id="63145227"/>
<organism evidence="7 8">
    <name type="scientific">Vagococcus fluvialis</name>
    <dbReference type="NCBI Taxonomy" id="2738"/>
    <lineage>
        <taxon>Bacteria</taxon>
        <taxon>Bacillati</taxon>
        <taxon>Bacillota</taxon>
        <taxon>Bacilli</taxon>
        <taxon>Lactobacillales</taxon>
        <taxon>Enterococcaceae</taxon>
        <taxon>Vagococcus</taxon>
    </lineage>
</organism>
<evidence type="ECO:0000256" key="1">
    <source>
        <dbReference type="ARBA" id="ARBA00011028"/>
    </source>
</evidence>
<dbReference type="PROSITE" id="PS51257">
    <property type="entry name" value="PROKAR_LIPOPROTEIN"/>
    <property type="match status" value="1"/>
</dbReference>
<feature type="compositionally biased region" description="Basic and acidic residues" evidence="5">
    <location>
        <begin position="139"/>
        <end position="148"/>
    </location>
</feature>
<dbReference type="PANTHER" id="PTHR42953:SF3">
    <property type="entry name" value="HIGH-AFFINITY ZINC UPTAKE SYSTEM PROTEIN ZNUA"/>
    <property type="match status" value="1"/>
</dbReference>
<feature type="region of interest" description="Disordered" evidence="5">
    <location>
        <begin position="119"/>
        <end position="148"/>
    </location>
</feature>
<dbReference type="PRINTS" id="PR00690">
    <property type="entry name" value="ADHESNFAMILY"/>
</dbReference>
<feature type="chain" id="PRO_5041070963" evidence="6">
    <location>
        <begin position="22"/>
        <end position="323"/>
    </location>
</feature>
<evidence type="ECO:0000256" key="2">
    <source>
        <dbReference type="ARBA" id="ARBA00022448"/>
    </source>
</evidence>
<feature type="signal peptide" evidence="6">
    <location>
        <begin position="1"/>
        <end position="21"/>
    </location>
</feature>
<dbReference type="EMBL" id="NGJX01000002">
    <property type="protein sequence ID" value="RSU04221.1"/>
    <property type="molecule type" value="Genomic_DNA"/>
</dbReference>
<feature type="compositionally biased region" description="Acidic residues" evidence="5">
    <location>
        <begin position="125"/>
        <end position="138"/>
    </location>
</feature>
<dbReference type="Pfam" id="PF01297">
    <property type="entry name" value="ZnuA"/>
    <property type="match status" value="1"/>
</dbReference>
<dbReference type="GO" id="GO:0030001">
    <property type="term" value="P:metal ion transport"/>
    <property type="evidence" value="ECO:0007669"/>
    <property type="project" value="InterPro"/>
</dbReference>
<keyword evidence="8" id="KW-1185">Reference proteome</keyword>
<name>A0A369B370_9ENTE</name>
<keyword evidence="2 4" id="KW-0813">Transport</keyword>
<dbReference type="GO" id="GO:0046872">
    <property type="term" value="F:metal ion binding"/>
    <property type="evidence" value="ECO:0007669"/>
    <property type="project" value="InterPro"/>
</dbReference>
<dbReference type="AlphaFoldDB" id="A0A369B370"/>